<gene>
    <name evidence="1" type="ORF">RMCT_3240</name>
</gene>
<keyword evidence="1" id="KW-0282">Flagellum</keyword>
<evidence type="ECO:0000313" key="2">
    <source>
        <dbReference type="Proteomes" id="UP000069654"/>
    </source>
</evidence>
<organism evidence="1 2">
    <name type="scientific">Mycolicibacterium thermoresistibile</name>
    <name type="common">Mycobacterium thermoresistibile</name>
    <dbReference type="NCBI Taxonomy" id="1797"/>
    <lineage>
        <taxon>Bacteria</taxon>
        <taxon>Bacillati</taxon>
        <taxon>Actinomycetota</taxon>
        <taxon>Actinomycetes</taxon>
        <taxon>Mycobacteriales</taxon>
        <taxon>Mycobacteriaceae</taxon>
        <taxon>Mycolicibacterium</taxon>
    </lineage>
</organism>
<dbReference type="AlphaFoldDB" id="A0A124E8P1"/>
<dbReference type="EMBL" id="BCTB01000042">
    <property type="protein sequence ID" value="GAT16271.1"/>
    <property type="molecule type" value="Genomic_DNA"/>
</dbReference>
<dbReference type="STRING" id="1797.RMCT_3240"/>
<sequence>MSAQQAAIKSAMAVARDVAEGRLQPDQLDALAADECRALFGTVVGAGDALWELHVDVARQVLALGGVPANELAEWLAVTRAAEAEAEPEAEVGGSWIERALAQLGDGDEDG</sequence>
<evidence type="ECO:0000313" key="1">
    <source>
        <dbReference type="EMBL" id="GAT16271.1"/>
    </source>
</evidence>
<reference evidence="1 2" key="1">
    <citation type="journal article" date="2016" name="Genome Announc.">
        <title>Draft Genome Sequences of Five Rapidly Growing Mycobacterium Species, M. thermoresistibile, M. fortuitum subsp. acetamidolyticum, M. canariasense, M. brisbanense, and M. novocastrense.</title>
        <authorList>
            <person name="Katahira K."/>
            <person name="Ogura Y."/>
            <person name="Gotoh Y."/>
            <person name="Hayashi T."/>
        </authorList>
    </citation>
    <scope>NUCLEOTIDE SEQUENCE [LARGE SCALE GENOMIC DNA]</scope>
    <source>
        <strain evidence="1 2">JCM6362</strain>
    </source>
</reference>
<reference evidence="2" key="2">
    <citation type="submission" date="2016-02" db="EMBL/GenBank/DDBJ databases">
        <title>Draft genome sequence of five rapidly growing Mycobacterium species.</title>
        <authorList>
            <person name="Katahira K."/>
            <person name="Gotou Y."/>
            <person name="Iida K."/>
            <person name="Ogura Y."/>
            <person name="Hayashi T."/>
        </authorList>
    </citation>
    <scope>NUCLEOTIDE SEQUENCE [LARGE SCALE GENOMIC DNA]</scope>
    <source>
        <strain evidence="2">JCM6362</strain>
    </source>
</reference>
<name>A0A124E8P1_MYCTH</name>
<protein>
    <submittedName>
        <fullName evidence="1">Flagellar hook-length control protein</fullName>
    </submittedName>
</protein>
<accession>A0A124E8P1</accession>
<dbReference type="Proteomes" id="UP000069654">
    <property type="component" value="Unassembled WGS sequence"/>
</dbReference>
<keyword evidence="1" id="KW-0969">Cilium</keyword>
<comment type="caution">
    <text evidence="1">The sequence shown here is derived from an EMBL/GenBank/DDBJ whole genome shotgun (WGS) entry which is preliminary data.</text>
</comment>
<proteinExistence type="predicted"/>
<dbReference type="RefSeq" id="WP_003925154.1">
    <property type="nucleotide sequence ID" value="NZ_BCTB01000042.1"/>
</dbReference>
<keyword evidence="1" id="KW-0966">Cell projection</keyword>